<dbReference type="Proteomes" id="UP000192505">
    <property type="component" value="Unassembled WGS sequence"/>
</dbReference>
<sequence length="174" mass="18645">MNSIIRSIGLVAAILLSTGALAQWQWLDKDGRKVFSDRAPPPAVPDKNILKRPGAPRVLTPLATQDNADAAPANAATVAQPAASAPKISGVDKDLAEKKKKAEQEEAAKRKAEEERVAKARADNCARAKQAKAGFDSGVRLSRINQQGEREILDDTTRAAEAQRIQSIIDADCK</sequence>
<comment type="caution">
    <text evidence="4">The sequence shown here is derived from an EMBL/GenBank/DDBJ whole genome shotgun (WGS) entry which is preliminary data.</text>
</comment>
<feature type="compositionally biased region" description="Basic and acidic residues" evidence="1">
    <location>
        <begin position="90"/>
        <end position="115"/>
    </location>
</feature>
<evidence type="ECO:0000313" key="4">
    <source>
        <dbReference type="EMBL" id="OQW89576.1"/>
    </source>
</evidence>
<evidence type="ECO:0000313" key="5">
    <source>
        <dbReference type="Proteomes" id="UP000192505"/>
    </source>
</evidence>
<reference evidence="4 5" key="1">
    <citation type="submission" date="2017-01" db="EMBL/GenBank/DDBJ databases">
        <title>Novel large sulfur bacteria in the metagenomes of groundwater-fed chemosynthetic microbial mats in the Lake Huron basin.</title>
        <authorList>
            <person name="Sharrar A.M."/>
            <person name="Flood B.E."/>
            <person name="Bailey J.V."/>
            <person name="Jones D.S."/>
            <person name="Biddanda B."/>
            <person name="Ruberg S.A."/>
            <person name="Marcus D.N."/>
            <person name="Dick G.J."/>
        </authorList>
    </citation>
    <scope>NUCLEOTIDE SEQUENCE [LARGE SCALE GENOMIC DNA]</scope>
    <source>
        <strain evidence="4">A7</strain>
    </source>
</reference>
<evidence type="ECO:0000259" key="3">
    <source>
        <dbReference type="Pfam" id="PF13511"/>
    </source>
</evidence>
<feature type="region of interest" description="Disordered" evidence="1">
    <location>
        <begin position="66"/>
        <end position="115"/>
    </location>
</feature>
<proteinExistence type="predicted"/>
<feature type="signal peptide" evidence="2">
    <location>
        <begin position="1"/>
        <end position="22"/>
    </location>
</feature>
<name>A0A1W9KY82_9BURK</name>
<feature type="compositionally biased region" description="Low complexity" evidence="1">
    <location>
        <begin position="66"/>
        <end position="85"/>
    </location>
</feature>
<accession>A0A1W9KY82</accession>
<organism evidence="4 5">
    <name type="scientific">Rhodoferax ferrireducens</name>
    <dbReference type="NCBI Taxonomy" id="192843"/>
    <lineage>
        <taxon>Bacteria</taxon>
        <taxon>Pseudomonadati</taxon>
        <taxon>Pseudomonadota</taxon>
        <taxon>Betaproteobacteria</taxon>
        <taxon>Burkholderiales</taxon>
        <taxon>Comamonadaceae</taxon>
        <taxon>Rhodoferax</taxon>
    </lineage>
</organism>
<dbReference type="Pfam" id="PF13511">
    <property type="entry name" value="DUF4124"/>
    <property type="match status" value="1"/>
</dbReference>
<evidence type="ECO:0000256" key="1">
    <source>
        <dbReference type="SAM" id="MobiDB-lite"/>
    </source>
</evidence>
<dbReference type="InterPro" id="IPR025392">
    <property type="entry name" value="DUF4124"/>
</dbReference>
<feature type="chain" id="PRO_5011986770" evidence="2">
    <location>
        <begin position="23"/>
        <end position="174"/>
    </location>
</feature>
<protein>
    <submittedName>
        <fullName evidence="4">DUF4124 domain-containing protein</fullName>
    </submittedName>
</protein>
<dbReference type="EMBL" id="MTEI01000002">
    <property type="protein sequence ID" value="OQW89576.1"/>
    <property type="molecule type" value="Genomic_DNA"/>
</dbReference>
<dbReference type="AlphaFoldDB" id="A0A1W9KY82"/>
<keyword evidence="2" id="KW-0732">Signal</keyword>
<evidence type="ECO:0000256" key="2">
    <source>
        <dbReference type="SAM" id="SignalP"/>
    </source>
</evidence>
<gene>
    <name evidence="4" type="ORF">BWK72_05530</name>
</gene>
<feature type="domain" description="DUF4124" evidence="3">
    <location>
        <begin position="13"/>
        <end position="57"/>
    </location>
</feature>